<reference evidence="2" key="2">
    <citation type="journal article" date="2018" name="Mol. Plant Microbe Interact.">
        <title>Genome sequence resources for the wheat stripe rust pathogen (Puccinia striiformis f. sp. tritici) and the barley stripe rust pathogen (Puccinia striiformis f. sp. hordei).</title>
        <authorList>
            <person name="Xia C."/>
            <person name="Wang M."/>
            <person name="Yin C."/>
            <person name="Cornejo O.E."/>
            <person name="Hulbert S.H."/>
            <person name="Chen X."/>
        </authorList>
    </citation>
    <scope>NUCLEOTIDE SEQUENCE [LARGE SCALE GENOMIC DNA]</scope>
    <source>
        <strain evidence="2">93-210</strain>
    </source>
</reference>
<organism evidence="1 2">
    <name type="scientific">Puccinia striiformis f. sp. tritici</name>
    <dbReference type="NCBI Taxonomy" id="168172"/>
    <lineage>
        <taxon>Eukaryota</taxon>
        <taxon>Fungi</taxon>
        <taxon>Dikarya</taxon>
        <taxon>Basidiomycota</taxon>
        <taxon>Pucciniomycotina</taxon>
        <taxon>Pucciniomycetes</taxon>
        <taxon>Pucciniales</taxon>
        <taxon>Pucciniaceae</taxon>
        <taxon>Puccinia</taxon>
    </lineage>
</organism>
<name>A0ACC0EFL9_9BASI</name>
<keyword evidence="2" id="KW-1185">Reference proteome</keyword>
<gene>
    <name evidence="1" type="ORF">MJO28_006861</name>
</gene>
<proteinExistence type="predicted"/>
<evidence type="ECO:0000313" key="2">
    <source>
        <dbReference type="Proteomes" id="UP001060170"/>
    </source>
</evidence>
<protein>
    <submittedName>
        <fullName evidence="1">Uncharacterized protein</fullName>
    </submittedName>
</protein>
<dbReference type="Proteomes" id="UP001060170">
    <property type="component" value="Chromosome 7"/>
</dbReference>
<reference evidence="1 2" key="3">
    <citation type="journal article" date="2022" name="Microbiol. Spectr.">
        <title>Folding features and dynamics of 3D genome architecture in plant fungal pathogens.</title>
        <authorList>
            <person name="Xia C."/>
        </authorList>
    </citation>
    <scope>NUCLEOTIDE SEQUENCE [LARGE SCALE GENOMIC DNA]</scope>
    <source>
        <strain evidence="1 2">93-210</strain>
    </source>
</reference>
<accession>A0ACC0EFL9</accession>
<dbReference type="EMBL" id="CM045871">
    <property type="protein sequence ID" value="KAI7951177.1"/>
    <property type="molecule type" value="Genomic_DNA"/>
</dbReference>
<sequence>MRLADKLPVLVFMLFTIASCLTQGASAPNALGEDPDIDLEGMLIDDGPTNGTSSTGSAFPSMSFTSALEIQPPHPMSMAPTSVSSVSPASPTSPSISKSNGTSPPITAIGIDPVAPAQTGLPSPVRGSSSEKLHPITFYKMLGLMTCLGAVWASVANGFF</sequence>
<evidence type="ECO:0000313" key="1">
    <source>
        <dbReference type="EMBL" id="KAI7951177.1"/>
    </source>
</evidence>
<comment type="caution">
    <text evidence="1">The sequence shown here is derived from an EMBL/GenBank/DDBJ whole genome shotgun (WGS) entry which is preliminary data.</text>
</comment>
<reference evidence="2" key="1">
    <citation type="journal article" date="2018" name="BMC Genomics">
        <title>Genomic insights into host adaptation between the wheat stripe rust pathogen (Puccinia striiformis f. sp. tritici) and the barley stripe rust pathogen (Puccinia striiformis f. sp. hordei).</title>
        <authorList>
            <person name="Xia C."/>
            <person name="Wang M."/>
            <person name="Yin C."/>
            <person name="Cornejo O.E."/>
            <person name="Hulbert S.H."/>
            <person name="Chen X."/>
        </authorList>
    </citation>
    <scope>NUCLEOTIDE SEQUENCE [LARGE SCALE GENOMIC DNA]</scope>
    <source>
        <strain evidence="2">93-210</strain>
    </source>
</reference>